<dbReference type="Pfam" id="PF12915">
    <property type="entry name" value="DUF3833"/>
    <property type="match status" value="1"/>
</dbReference>
<reference evidence="1 2" key="1">
    <citation type="submission" date="2024-04" db="EMBL/GenBank/DDBJ databases">
        <title>A novel species isolated from cricket.</title>
        <authorList>
            <person name="Wang H.-C."/>
        </authorList>
    </citation>
    <scope>NUCLEOTIDE SEQUENCE [LARGE SCALE GENOMIC DNA]</scope>
    <source>
        <strain evidence="1 2">WL0021</strain>
    </source>
</reference>
<comment type="caution">
    <text evidence="1">The sequence shown here is derived from an EMBL/GenBank/DDBJ whole genome shotgun (WGS) entry which is preliminary data.</text>
</comment>
<sequence>MLMSHSLRAILSYLVLSIFIVSAKASDFTLEGYFKGKTYATGTFSAINGVKRNFTVTLHGRWRHETLTLREDFVFGDGTRETKTWRFRKIEPGLYLGTREDVVGETVVRIEGHKARFSYLVNLSPDNQVRFHDTMVLNGDGTIENTAWVTKYGFPVARTRVNFTRL</sequence>
<proteinExistence type="predicted"/>
<organism evidence="1 2">
    <name type="scientific">Hohaiivirga grylli</name>
    <dbReference type="NCBI Taxonomy" id="3133970"/>
    <lineage>
        <taxon>Bacteria</taxon>
        <taxon>Pseudomonadati</taxon>
        <taxon>Pseudomonadota</taxon>
        <taxon>Alphaproteobacteria</taxon>
        <taxon>Hyphomicrobiales</taxon>
        <taxon>Methylobacteriaceae</taxon>
        <taxon>Hohaiivirga</taxon>
    </lineage>
</organism>
<dbReference type="EMBL" id="JBBYXI010000001">
    <property type="protein sequence ID" value="MEN3929966.1"/>
    <property type="molecule type" value="Genomic_DNA"/>
</dbReference>
<protein>
    <submittedName>
        <fullName evidence="1">DUF3833 family protein</fullName>
    </submittedName>
</protein>
<dbReference type="InterPro" id="IPR024409">
    <property type="entry name" value="DUF3833"/>
</dbReference>
<gene>
    <name evidence="1" type="ORF">WJT86_02690</name>
</gene>
<evidence type="ECO:0000313" key="2">
    <source>
        <dbReference type="Proteomes" id="UP001418637"/>
    </source>
</evidence>
<keyword evidence="2" id="KW-1185">Reference proteome</keyword>
<name>A0ABV0BI57_9HYPH</name>
<evidence type="ECO:0000313" key="1">
    <source>
        <dbReference type="EMBL" id="MEN3929966.1"/>
    </source>
</evidence>
<accession>A0ABV0BI57</accession>
<dbReference type="Proteomes" id="UP001418637">
    <property type="component" value="Unassembled WGS sequence"/>
</dbReference>